<evidence type="ECO:0000313" key="2">
    <source>
        <dbReference type="WBParaSite" id="ALUE_0001398401-mRNA-1"/>
    </source>
</evidence>
<proteinExistence type="predicted"/>
<dbReference type="Proteomes" id="UP000036681">
    <property type="component" value="Unplaced"/>
</dbReference>
<reference evidence="2" key="1">
    <citation type="submission" date="2017-02" db="UniProtKB">
        <authorList>
            <consortium name="WormBaseParasite"/>
        </authorList>
    </citation>
    <scope>IDENTIFICATION</scope>
</reference>
<keyword evidence="1" id="KW-1185">Reference proteome</keyword>
<organism evidence="1 2">
    <name type="scientific">Ascaris lumbricoides</name>
    <name type="common">Giant roundworm</name>
    <dbReference type="NCBI Taxonomy" id="6252"/>
    <lineage>
        <taxon>Eukaryota</taxon>
        <taxon>Metazoa</taxon>
        <taxon>Ecdysozoa</taxon>
        <taxon>Nematoda</taxon>
        <taxon>Chromadorea</taxon>
        <taxon>Rhabditida</taxon>
        <taxon>Spirurina</taxon>
        <taxon>Ascaridomorpha</taxon>
        <taxon>Ascaridoidea</taxon>
        <taxon>Ascarididae</taxon>
        <taxon>Ascaris</taxon>
    </lineage>
</organism>
<sequence length="80" mass="8824">MIGSCICPCRGTSGERVCGRVTGSFLPEINSSINLITYDIAFLSPSLRLSRAVFYVLTAPSARARFASFSHKDCIMNLWF</sequence>
<dbReference type="WBParaSite" id="ALUE_0001398401-mRNA-1">
    <property type="protein sequence ID" value="ALUE_0001398401-mRNA-1"/>
    <property type="gene ID" value="ALUE_0001398401"/>
</dbReference>
<protein>
    <submittedName>
        <fullName evidence="2">Uncharacterized protein</fullName>
    </submittedName>
</protein>
<accession>A0A0M3I983</accession>
<evidence type="ECO:0000313" key="1">
    <source>
        <dbReference type="Proteomes" id="UP000036681"/>
    </source>
</evidence>
<dbReference type="AlphaFoldDB" id="A0A0M3I983"/>
<name>A0A0M3I983_ASCLU</name>